<feature type="compositionally biased region" description="Low complexity" evidence="1">
    <location>
        <begin position="101"/>
        <end position="113"/>
    </location>
</feature>
<dbReference type="EMBL" id="JAQJAE010000005">
    <property type="protein sequence ID" value="KAJ5593610.1"/>
    <property type="molecule type" value="Genomic_DNA"/>
</dbReference>
<evidence type="ECO:0000256" key="1">
    <source>
        <dbReference type="SAM" id="MobiDB-lite"/>
    </source>
</evidence>
<dbReference type="GeneID" id="81591810"/>
<evidence type="ECO:0000313" key="2">
    <source>
        <dbReference type="EMBL" id="KAJ5593610.1"/>
    </source>
</evidence>
<organism evidence="2 3">
    <name type="scientific">Penicillium hordei</name>
    <dbReference type="NCBI Taxonomy" id="40994"/>
    <lineage>
        <taxon>Eukaryota</taxon>
        <taxon>Fungi</taxon>
        <taxon>Dikarya</taxon>
        <taxon>Ascomycota</taxon>
        <taxon>Pezizomycotina</taxon>
        <taxon>Eurotiomycetes</taxon>
        <taxon>Eurotiomycetidae</taxon>
        <taxon>Eurotiales</taxon>
        <taxon>Aspergillaceae</taxon>
        <taxon>Penicillium</taxon>
    </lineage>
</organism>
<accession>A0AAD6GY54</accession>
<dbReference type="Proteomes" id="UP001213799">
    <property type="component" value="Unassembled WGS sequence"/>
</dbReference>
<feature type="compositionally biased region" description="Polar residues" evidence="1">
    <location>
        <begin position="85"/>
        <end position="97"/>
    </location>
</feature>
<sequence length="124" mass="14094">MLFDASHQASTRPRHVESSPYTQQQKVLPSHWAQSGKHCLLGDTPHRNSRAATLNPFFNESAHWSFEDSAHWTKHNNLKHRTRDTSWPSNTSVSPLESTIPLPQQSLPSALPTPQYKPYVILKS</sequence>
<keyword evidence="3" id="KW-1185">Reference proteome</keyword>
<reference evidence="2" key="2">
    <citation type="submission" date="2023-01" db="EMBL/GenBank/DDBJ databases">
        <authorList>
            <person name="Petersen C."/>
        </authorList>
    </citation>
    <scope>NUCLEOTIDE SEQUENCE</scope>
    <source>
        <strain evidence="2">IBT 12815</strain>
    </source>
</reference>
<feature type="region of interest" description="Disordered" evidence="1">
    <location>
        <begin position="77"/>
        <end position="113"/>
    </location>
</feature>
<evidence type="ECO:0000313" key="3">
    <source>
        <dbReference type="Proteomes" id="UP001213799"/>
    </source>
</evidence>
<name>A0AAD6GY54_9EURO</name>
<dbReference type="AlphaFoldDB" id="A0AAD6GY54"/>
<reference evidence="2" key="1">
    <citation type="journal article" date="2023" name="IMA Fungus">
        <title>Comparative genomic study of the Penicillium genus elucidates a diverse pangenome and 15 lateral gene transfer events.</title>
        <authorList>
            <person name="Petersen C."/>
            <person name="Sorensen T."/>
            <person name="Nielsen M.R."/>
            <person name="Sondergaard T.E."/>
            <person name="Sorensen J.L."/>
            <person name="Fitzpatrick D.A."/>
            <person name="Frisvad J.C."/>
            <person name="Nielsen K.L."/>
        </authorList>
    </citation>
    <scope>NUCLEOTIDE SEQUENCE</scope>
    <source>
        <strain evidence="2">IBT 12815</strain>
    </source>
</reference>
<gene>
    <name evidence="2" type="ORF">N7537_010514</name>
</gene>
<proteinExistence type="predicted"/>
<comment type="caution">
    <text evidence="2">The sequence shown here is derived from an EMBL/GenBank/DDBJ whole genome shotgun (WGS) entry which is preliminary data.</text>
</comment>
<dbReference type="RefSeq" id="XP_056750236.1">
    <property type="nucleotide sequence ID" value="XM_056901568.1"/>
</dbReference>
<feature type="region of interest" description="Disordered" evidence="1">
    <location>
        <begin position="1"/>
        <end position="28"/>
    </location>
</feature>
<protein>
    <submittedName>
        <fullName evidence="2">Uncharacterized protein</fullName>
    </submittedName>
</protein>